<dbReference type="InterPro" id="IPR018490">
    <property type="entry name" value="cNMP-bd_dom_sf"/>
</dbReference>
<dbReference type="Gene3D" id="2.60.120.10">
    <property type="entry name" value="Jelly Rolls"/>
    <property type="match status" value="1"/>
</dbReference>
<evidence type="ECO:0000256" key="3">
    <source>
        <dbReference type="ARBA" id="ARBA00023163"/>
    </source>
</evidence>
<accession>A0A1D8K4Y8</accession>
<evidence type="ECO:0000313" key="6">
    <source>
        <dbReference type="EMBL" id="AOV16028.1"/>
    </source>
</evidence>
<protein>
    <recommendedName>
        <fullName evidence="8">Crp/Fnr family transcriptional regulator</fullName>
    </recommendedName>
</protein>
<name>A0A1D8K4Y8_9GAMM</name>
<evidence type="ECO:0000259" key="5">
    <source>
        <dbReference type="PROSITE" id="PS51063"/>
    </source>
</evidence>
<sequence>MTSTMLDSPLFAGVPEQTVERMLAAMTRIRWSGSSPAMTTADTSERFYLLEQGRVKISRASRDSGRVLSLEILAPGDGFDLVALLDGQPHDAQCEALESVVTLSAPLGVWHEWLETQPALRRALLRHVAARLRVLEDLATDLALEDTQTRLARLLLTHLAGEPVQRPGLLRGLPQEELAHLIGSVRVVVTRILQSFRREGLIRHDAGQWIVEDIRRLAERAGILPHDHHPTD</sequence>
<dbReference type="GO" id="GO:0003677">
    <property type="term" value="F:DNA binding"/>
    <property type="evidence" value="ECO:0007669"/>
    <property type="project" value="UniProtKB-KW"/>
</dbReference>
<dbReference type="InterPro" id="IPR012318">
    <property type="entry name" value="HTH_CRP"/>
</dbReference>
<proteinExistence type="predicted"/>
<dbReference type="PROSITE" id="PS50042">
    <property type="entry name" value="CNMP_BINDING_3"/>
    <property type="match status" value="1"/>
</dbReference>
<gene>
    <name evidence="6" type="ORF">BJI67_02140</name>
</gene>
<dbReference type="PROSITE" id="PS51063">
    <property type="entry name" value="HTH_CRP_2"/>
    <property type="match status" value="1"/>
</dbReference>
<dbReference type="PANTHER" id="PTHR24567:SF74">
    <property type="entry name" value="HTH-TYPE TRANSCRIPTIONAL REGULATOR ARCR"/>
    <property type="match status" value="1"/>
</dbReference>
<dbReference type="GO" id="GO:0003700">
    <property type="term" value="F:DNA-binding transcription factor activity"/>
    <property type="evidence" value="ECO:0007669"/>
    <property type="project" value="TreeGrafter"/>
</dbReference>
<keyword evidence="1" id="KW-0805">Transcription regulation</keyword>
<dbReference type="InterPro" id="IPR050397">
    <property type="entry name" value="Env_Response_Regulators"/>
</dbReference>
<dbReference type="AlphaFoldDB" id="A0A1D8K4Y8"/>
<evidence type="ECO:0008006" key="8">
    <source>
        <dbReference type="Google" id="ProtNLM"/>
    </source>
</evidence>
<keyword evidence="2" id="KW-0238">DNA-binding</keyword>
<dbReference type="GO" id="GO:0005829">
    <property type="term" value="C:cytosol"/>
    <property type="evidence" value="ECO:0007669"/>
    <property type="project" value="TreeGrafter"/>
</dbReference>
<dbReference type="SUPFAM" id="SSF46785">
    <property type="entry name" value="Winged helix' DNA-binding domain"/>
    <property type="match status" value="1"/>
</dbReference>
<evidence type="ECO:0000259" key="4">
    <source>
        <dbReference type="PROSITE" id="PS50042"/>
    </source>
</evidence>
<dbReference type="Pfam" id="PF00027">
    <property type="entry name" value="cNMP_binding"/>
    <property type="match status" value="1"/>
</dbReference>
<dbReference type="InterPro" id="IPR000595">
    <property type="entry name" value="cNMP-bd_dom"/>
</dbReference>
<evidence type="ECO:0000313" key="7">
    <source>
        <dbReference type="Proteomes" id="UP000095342"/>
    </source>
</evidence>
<dbReference type="RefSeq" id="WP_070071626.1">
    <property type="nucleotide sequence ID" value="NZ_CP017448.1"/>
</dbReference>
<dbReference type="InterPro" id="IPR036388">
    <property type="entry name" value="WH-like_DNA-bd_sf"/>
</dbReference>
<dbReference type="KEGG" id="aaeo:BJI67_02140"/>
<dbReference type="InterPro" id="IPR036390">
    <property type="entry name" value="WH_DNA-bd_sf"/>
</dbReference>
<reference evidence="6 7" key="1">
    <citation type="submission" date="2016-09" db="EMBL/GenBank/DDBJ databases">
        <title>Acidihalobacter prosperus V6 (DSM14174).</title>
        <authorList>
            <person name="Khaleque H.N."/>
            <person name="Ramsay J.P."/>
            <person name="Murphy R.J.T."/>
            <person name="Kaksonen A.H."/>
            <person name="Boxall N.J."/>
            <person name="Watkin E.L.J."/>
        </authorList>
    </citation>
    <scope>NUCLEOTIDE SEQUENCE [LARGE SCALE GENOMIC DNA]</scope>
    <source>
        <strain evidence="6 7">V6</strain>
    </source>
</reference>
<dbReference type="CDD" id="cd00038">
    <property type="entry name" value="CAP_ED"/>
    <property type="match status" value="1"/>
</dbReference>
<dbReference type="InterPro" id="IPR014710">
    <property type="entry name" value="RmlC-like_jellyroll"/>
</dbReference>
<dbReference type="EMBL" id="CP017448">
    <property type="protein sequence ID" value="AOV16028.1"/>
    <property type="molecule type" value="Genomic_DNA"/>
</dbReference>
<feature type="domain" description="Cyclic nucleotide-binding" evidence="4">
    <location>
        <begin position="10"/>
        <end position="131"/>
    </location>
</feature>
<dbReference type="Pfam" id="PF13545">
    <property type="entry name" value="HTH_Crp_2"/>
    <property type="match status" value="1"/>
</dbReference>
<keyword evidence="7" id="KW-1185">Reference proteome</keyword>
<evidence type="ECO:0000256" key="2">
    <source>
        <dbReference type="ARBA" id="ARBA00023125"/>
    </source>
</evidence>
<dbReference type="Proteomes" id="UP000095342">
    <property type="component" value="Chromosome"/>
</dbReference>
<keyword evidence="3" id="KW-0804">Transcription</keyword>
<organism evidence="6 7">
    <name type="scientific">Acidihalobacter aeolianus</name>
    <dbReference type="NCBI Taxonomy" id="2792603"/>
    <lineage>
        <taxon>Bacteria</taxon>
        <taxon>Pseudomonadati</taxon>
        <taxon>Pseudomonadota</taxon>
        <taxon>Gammaproteobacteria</taxon>
        <taxon>Chromatiales</taxon>
        <taxon>Ectothiorhodospiraceae</taxon>
        <taxon>Acidihalobacter</taxon>
    </lineage>
</organism>
<feature type="domain" description="HTH crp-type" evidence="5">
    <location>
        <begin position="145"/>
        <end position="215"/>
    </location>
</feature>
<evidence type="ECO:0000256" key="1">
    <source>
        <dbReference type="ARBA" id="ARBA00023015"/>
    </source>
</evidence>
<dbReference type="PANTHER" id="PTHR24567">
    <property type="entry name" value="CRP FAMILY TRANSCRIPTIONAL REGULATORY PROTEIN"/>
    <property type="match status" value="1"/>
</dbReference>
<dbReference type="Gene3D" id="1.10.10.10">
    <property type="entry name" value="Winged helix-like DNA-binding domain superfamily/Winged helix DNA-binding domain"/>
    <property type="match status" value="1"/>
</dbReference>
<dbReference type="SUPFAM" id="SSF51206">
    <property type="entry name" value="cAMP-binding domain-like"/>
    <property type="match status" value="1"/>
</dbReference>